<dbReference type="Proteomes" id="UP000605201">
    <property type="component" value="Unassembled WGS sequence"/>
</dbReference>
<comment type="function">
    <text evidence="5">Catalyzes the methylation of C-1 in cobalt-precorrin-5B to form cobalt-precorrin-6A.</text>
</comment>
<evidence type="ECO:0000313" key="7">
    <source>
        <dbReference type="Proteomes" id="UP000605201"/>
    </source>
</evidence>
<dbReference type="UniPathway" id="UPA00148">
    <property type="reaction ID" value="UER00227"/>
</dbReference>
<evidence type="ECO:0000256" key="1">
    <source>
        <dbReference type="ARBA" id="ARBA00022573"/>
    </source>
</evidence>
<dbReference type="Pfam" id="PF01888">
    <property type="entry name" value="CbiD"/>
    <property type="match status" value="1"/>
</dbReference>
<keyword evidence="4 5" id="KW-0949">S-adenosyl-L-methionine</keyword>
<dbReference type="EC" id="2.1.1.195" evidence="5"/>
<comment type="similarity">
    <text evidence="5">Belongs to the CbiD family.</text>
</comment>
<dbReference type="PANTHER" id="PTHR35863:SF1">
    <property type="entry name" value="COBALT-PRECORRIN-5B C(1)-METHYLTRANSFERASE"/>
    <property type="match status" value="1"/>
</dbReference>
<dbReference type="GO" id="GO:0019251">
    <property type="term" value="P:anaerobic cobalamin biosynthetic process"/>
    <property type="evidence" value="ECO:0007669"/>
    <property type="project" value="UniProtKB-UniRule"/>
</dbReference>
<keyword evidence="1 5" id="KW-0169">Cobalamin biosynthesis</keyword>
<dbReference type="Gene3D" id="3.30.2110.10">
    <property type="entry name" value="CbiD-like"/>
    <property type="match status" value="1"/>
</dbReference>
<gene>
    <name evidence="5" type="primary">cbiD</name>
    <name evidence="6" type="ORF">H8D96_06490</name>
</gene>
<proteinExistence type="inferred from homology"/>
<dbReference type="SUPFAM" id="SSF111342">
    <property type="entry name" value="CbiD-like"/>
    <property type="match status" value="1"/>
</dbReference>
<reference evidence="6 7" key="1">
    <citation type="submission" date="2020-08" db="EMBL/GenBank/DDBJ databases">
        <title>Bridging the membrane lipid divide: bacteria of the FCB group superphylum have the potential to synthesize archaeal ether lipids.</title>
        <authorList>
            <person name="Villanueva L."/>
            <person name="Von Meijenfeldt F.A.B."/>
            <person name="Westbye A.B."/>
            <person name="Yadav S."/>
            <person name="Hopmans E.C."/>
            <person name="Dutilh B.E."/>
            <person name="Sinninghe Damste J.S."/>
        </authorList>
    </citation>
    <scope>NUCLEOTIDE SEQUENCE [LARGE SCALE GENOMIC DNA]</scope>
    <source>
        <strain evidence="6">NIOZ-UU17</strain>
    </source>
</reference>
<comment type="catalytic activity">
    <reaction evidence="5">
        <text>Co-precorrin-5B + S-adenosyl-L-methionine = Co-precorrin-6A + S-adenosyl-L-homocysteine</text>
        <dbReference type="Rhea" id="RHEA:26285"/>
        <dbReference type="ChEBI" id="CHEBI:57856"/>
        <dbReference type="ChEBI" id="CHEBI:59789"/>
        <dbReference type="ChEBI" id="CHEBI:60063"/>
        <dbReference type="ChEBI" id="CHEBI:60064"/>
        <dbReference type="EC" id="2.1.1.195"/>
    </reaction>
</comment>
<evidence type="ECO:0000256" key="3">
    <source>
        <dbReference type="ARBA" id="ARBA00022679"/>
    </source>
</evidence>
<evidence type="ECO:0000256" key="5">
    <source>
        <dbReference type="HAMAP-Rule" id="MF_00787"/>
    </source>
</evidence>
<dbReference type="PIRSF" id="PIRSF026782">
    <property type="entry name" value="CbiD"/>
    <property type="match status" value="1"/>
</dbReference>
<organism evidence="6 7">
    <name type="scientific">Candidatus Desulfatibia vada</name>
    <dbReference type="NCBI Taxonomy" id="2841696"/>
    <lineage>
        <taxon>Bacteria</taxon>
        <taxon>Pseudomonadati</taxon>
        <taxon>Thermodesulfobacteriota</taxon>
        <taxon>Desulfobacteria</taxon>
        <taxon>Desulfobacterales</taxon>
        <taxon>Desulfobacterales incertae sedis</taxon>
        <taxon>Candidatus Desulfatibia</taxon>
    </lineage>
</organism>
<evidence type="ECO:0000313" key="6">
    <source>
        <dbReference type="EMBL" id="MBC8431551.1"/>
    </source>
</evidence>
<keyword evidence="3 5" id="KW-0808">Transferase</keyword>
<evidence type="ECO:0000256" key="4">
    <source>
        <dbReference type="ARBA" id="ARBA00022691"/>
    </source>
</evidence>
<dbReference type="GO" id="GO:0032259">
    <property type="term" value="P:methylation"/>
    <property type="evidence" value="ECO:0007669"/>
    <property type="project" value="UniProtKB-KW"/>
</dbReference>
<dbReference type="EMBL" id="JACNIG010000154">
    <property type="protein sequence ID" value="MBC8431551.1"/>
    <property type="molecule type" value="Genomic_DNA"/>
</dbReference>
<dbReference type="InterPro" id="IPR002748">
    <property type="entry name" value="CbiD"/>
</dbReference>
<dbReference type="PANTHER" id="PTHR35863">
    <property type="entry name" value="COBALT-PRECORRIN-5B C(1)-METHYLTRANSFERASE"/>
    <property type="match status" value="1"/>
</dbReference>
<protein>
    <recommendedName>
        <fullName evidence="5">Cobalt-precorrin-5B C(1)-methyltransferase</fullName>
        <ecNumber evidence="5">2.1.1.195</ecNumber>
    </recommendedName>
    <alternativeName>
        <fullName evidence="5">Cobalt-precorrin-6A synthase</fullName>
    </alternativeName>
</protein>
<dbReference type="HAMAP" id="MF_00787">
    <property type="entry name" value="CbiD"/>
    <property type="match status" value="1"/>
</dbReference>
<comment type="pathway">
    <text evidence="5">Cofactor biosynthesis; adenosylcobalamin biosynthesis; cob(II)yrinate a,c-diamide from sirohydrochlorin (anaerobic route): step 6/10.</text>
</comment>
<sequence>MTPDQSPTLKSGFTTGTAAAAATKGALLLLLTDQAPDHVFVRFLTGEKIRIQIHTCARVGAQSARCSVIKDAGDDPDVTHKAEIGALVTYPVTNATESVVITGGKGVGRVTKPGLGIPVGEPAITEGPRKMIVQSVQEIEQQYGIQGAVATELFVPQGEILAQKTLNARLGIVGGISILGTTGVVRPMSHEAYIATIDAALSVAGAAGLEQVILATGRRSERYSQMRWNKLSEEAFIQIGDYFQMSLSKVAEKGLKKASLTVFFGKAVKMAQGVPHTHAAKTRLSLQKLSEWAFESTGRRSLAGRIAAANTARHALDYILPEFPEVIAQVGNRIVTSARRFAGPGVQIQSVIYDFEGNVIFDSEKTG</sequence>
<dbReference type="NCBIfam" id="NF000849">
    <property type="entry name" value="PRK00075.1-1"/>
    <property type="match status" value="1"/>
</dbReference>
<dbReference type="InterPro" id="IPR036074">
    <property type="entry name" value="CbiD_sf"/>
</dbReference>
<dbReference type="AlphaFoldDB" id="A0A8J6NQC2"/>
<comment type="caution">
    <text evidence="6">The sequence shown here is derived from an EMBL/GenBank/DDBJ whole genome shotgun (WGS) entry which is preliminary data.</text>
</comment>
<evidence type="ECO:0000256" key="2">
    <source>
        <dbReference type="ARBA" id="ARBA00022603"/>
    </source>
</evidence>
<name>A0A8J6NQC2_9BACT</name>
<dbReference type="GO" id="GO:0008168">
    <property type="term" value="F:methyltransferase activity"/>
    <property type="evidence" value="ECO:0007669"/>
    <property type="project" value="UniProtKB-UniRule"/>
</dbReference>
<dbReference type="NCBIfam" id="TIGR00312">
    <property type="entry name" value="cbiD"/>
    <property type="match status" value="1"/>
</dbReference>
<accession>A0A8J6NQC2</accession>
<keyword evidence="2 5" id="KW-0489">Methyltransferase</keyword>